<gene>
    <name evidence="11" type="ORF">KGD83_04275</name>
</gene>
<dbReference type="SMART" id="SM00382">
    <property type="entry name" value="AAA"/>
    <property type="match status" value="1"/>
</dbReference>
<proteinExistence type="predicted"/>
<dbReference type="PANTHER" id="PTHR43394:SF1">
    <property type="entry name" value="ATP-BINDING CASSETTE SUB-FAMILY B MEMBER 10, MITOCHONDRIAL"/>
    <property type="match status" value="1"/>
</dbReference>
<keyword evidence="6 8" id="KW-0472">Membrane</keyword>
<name>A0ABX8C5W1_9ACTN</name>
<reference evidence="12" key="1">
    <citation type="submission" date="2021-05" db="EMBL/GenBank/DDBJ databases">
        <title>Direct Submission.</title>
        <authorList>
            <person name="Li K."/>
            <person name="Gao J."/>
        </authorList>
    </citation>
    <scope>NUCLEOTIDE SEQUENCE [LARGE SCALE GENOMIC DNA]</scope>
    <source>
        <strain evidence="12">HDS12</strain>
    </source>
</reference>
<dbReference type="Gene3D" id="1.20.1560.10">
    <property type="entry name" value="ABC transporter type 1, transmembrane domain"/>
    <property type="match status" value="1"/>
</dbReference>
<keyword evidence="3" id="KW-0547">Nucleotide-binding</keyword>
<feature type="transmembrane region" description="Helical" evidence="8">
    <location>
        <begin position="319"/>
        <end position="349"/>
    </location>
</feature>
<evidence type="ECO:0000256" key="8">
    <source>
        <dbReference type="SAM" id="Phobius"/>
    </source>
</evidence>
<organism evidence="11 12">
    <name type="scientific">Nocardiopsis akebiae</name>
    <dbReference type="NCBI Taxonomy" id="2831968"/>
    <lineage>
        <taxon>Bacteria</taxon>
        <taxon>Bacillati</taxon>
        <taxon>Actinomycetota</taxon>
        <taxon>Actinomycetes</taxon>
        <taxon>Streptosporangiales</taxon>
        <taxon>Nocardiopsidaceae</taxon>
        <taxon>Nocardiopsis</taxon>
    </lineage>
</organism>
<evidence type="ECO:0000256" key="7">
    <source>
        <dbReference type="SAM" id="MobiDB-lite"/>
    </source>
</evidence>
<feature type="compositionally biased region" description="Low complexity" evidence="7">
    <location>
        <begin position="1"/>
        <end position="19"/>
    </location>
</feature>
<dbReference type="SUPFAM" id="SSF90123">
    <property type="entry name" value="ABC transporter transmembrane region"/>
    <property type="match status" value="1"/>
</dbReference>
<dbReference type="InterPro" id="IPR036640">
    <property type="entry name" value="ABC1_TM_sf"/>
</dbReference>
<dbReference type="InterPro" id="IPR039421">
    <property type="entry name" value="Type_1_exporter"/>
</dbReference>
<comment type="subcellular location">
    <subcellularLocation>
        <location evidence="1">Cell membrane</location>
        <topology evidence="1">Multi-pass membrane protein</topology>
    </subcellularLocation>
</comment>
<evidence type="ECO:0000256" key="4">
    <source>
        <dbReference type="ARBA" id="ARBA00022840"/>
    </source>
</evidence>
<dbReference type="RefSeq" id="WP_212642620.1">
    <property type="nucleotide sequence ID" value="NZ_CP074132.1"/>
</dbReference>
<dbReference type="PANTHER" id="PTHR43394">
    <property type="entry name" value="ATP-DEPENDENT PERMEASE MDL1, MITOCHONDRIAL"/>
    <property type="match status" value="1"/>
</dbReference>
<evidence type="ECO:0000256" key="3">
    <source>
        <dbReference type="ARBA" id="ARBA00022741"/>
    </source>
</evidence>
<evidence type="ECO:0000256" key="5">
    <source>
        <dbReference type="ARBA" id="ARBA00022989"/>
    </source>
</evidence>
<evidence type="ECO:0000313" key="12">
    <source>
        <dbReference type="Proteomes" id="UP000678016"/>
    </source>
</evidence>
<evidence type="ECO:0000256" key="6">
    <source>
        <dbReference type="ARBA" id="ARBA00023136"/>
    </source>
</evidence>
<dbReference type="Proteomes" id="UP000678016">
    <property type="component" value="Chromosome"/>
</dbReference>
<dbReference type="InterPro" id="IPR003593">
    <property type="entry name" value="AAA+_ATPase"/>
</dbReference>
<dbReference type="Pfam" id="PF00664">
    <property type="entry name" value="ABC_membrane"/>
    <property type="match status" value="1"/>
</dbReference>
<dbReference type="CDD" id="cd07346">
    <property type="entry name" value="ABC_6TM_exporters"/>
    <property type="match status" value="1"/>
</dbReference>
<keyword evidence="5 8" id="KW-1133">Transmembrane helix</keyword>
<feature type="domain" description="ABC transmembrane type-1" evidence="10">
    <location>
        <begin position="79"/>
        <end position="369"/>
    </location>
</feature>
<dbReference type="EMBL" id="CP074132">
    <property type="protein sequence ID" value="QUX29795.1"/>
    <property type="molecule type" value="Genomic_DNA"/>
</dbReference>
<dbReference type="InterPro" id="IPR003439">
    <property type="entry name" value="ABC_transporter-like_ATP-bd"/>
</dbReference>
<keyword evidence="2 8" id="KW-0812">Transmembrane</keyword>
<dbReference type="GO" id="GO:0005524">
    <property type="term" value="F:ATP binding"/>
    <property type="evidence" value="ECO:0007669"/>
    <property type="project" value="UniProtKB-KW"/>
</dbReference>
<dbReference type="SUPFAM" id="SSF52540">
    <property type="entry name" value="P-loop containing nucleoside triphosphate hydrolases"/>
    <property type="match status" value="1"/>
</dbReference>
<dbReference type="Gene3D" id="3.40.50.300">
    <property type="entry name" value="P-loop containing nucleotide triphosphate hydrolases"/>
    <property type="match status" value="1"/>
</dbReference>
<feature type="region of interest" description="Disordered" evidence="7">
    <location>
        <begin position="1"/>
        <end position="48"/>
    </location>
</feature>
<sequence>MTRAADNAEALDPPLAAEASDTPRGARAAEASRTPGAPNAPSASAAPAEHHAAGLPIAPVEAVWRRLRRAGREHGRLLAVVVLLYGTAALMALASPWILGLIIDTVRAAGAPSGASEQAASRVDVLAGLIVVALVLHAGFTLASVAASIRFGESVLAELREEFVRAVLRLPMGVVERAGTGDLVARTGRDIGHLSHTVRVSVPVMAVSTVTLVVVTTALAVLHPLLLLAWLPSVPVLWVSTRWYARRAPDGYVRELGTYSELTQSVTDTVEGAHTIESLGRQARRIALNERKVGRAYAAERYTLWLRCVWYPPLEFGYVFPIALTFLVAGLLYADGALSLGGIATAVFLSRQMGRPLDQLLDQVDSLMMGFTSMRRLLGVELAGEPGGRAHSASDAAGAARPGEVRVEDVRFGYTDTEVLHGVDLVLAPGERLAVVGPSGAGKSTLGKLIAGVHPPTSGGVRVSGAPVSGLPPEERRARAILLSQESHMFRGTIAENLALALDRPEGAAEVDEERLWEALAAVDAEPWVRALPEGLGTRVGSGNASLDPAHVQQLALARVVLADPDVLVLDEATSLMDPRSARRLERSLAGVLSGRTVVAIAHRLHTAHDADRIAVVEDGRISELGSHDQLLARGGSYADLWRAWHGAD</sequence>
<feature type="compositionally biased region" description="Low complexity" evidence="7">
    <location>
        <begin position="35"/>
        <end position="47"/>
    </location>
</feature>
<feature type="transmembrane region" description="Helical" evidence="8">
    <location>
        <begin position="77"/>
        <end position="103"/>
    </location>
</feature>
<protein>
    <submittedName>
        <fullName evidence="11">ABC transporter ATP-binding protein</fullName>
    </submittedName>
</protein>
<evidence type="ECO:0000259" key="9">
    <source>
        <dbReference type="PROSITE" id="PS50893"/>
    </source>
</evidence>
<keyword evidence="12" id="KW-1185">Reference proteome</keyword>
<dbReference type="PROSITE" id="PS50893">
    <property type="entry name" value="ABC_TRANSPORTER_2"/>
    <property type="match status" value="1"/>
</dbReference>
<accession>A0ABX8C5W1</accession>
<feature type="transmembrane region" description="Helical" evidence="8">
    <location>
        <begin position="123"/>
        <end position="147"/>
    </location>
</feature>
<evidence type="ECO:0000256" key="1">
    <source>
        <dbReference type="ARBA" id="ARBA00004651"/>
    </source>
</evidence>
<dbReference type="PROSITE" id="PS50929">
    <property type="entry name" value="ABC_TM1F"/>
    <property type="match status" value="1"/>
</dbReference>
<keyword evidence="4 11" id="KW-0067">ATP-binding</keyword>
<feature type="domain" description="ABC transporter" evidence="9">
    <location>
        <begin position="405"/>
        <end position="644"/>
    </location>
</feature>
<evidence type="ECO:0000313" key="11">
    <source>
        <dbReference type="EMBL" id="QUX29795.1"/>
    </source>
</evidence>
<evidence type="ECO:0000259" key="10">
    <source>
        <dbReference type="PROSITE" id="PS50929"/>
    </source>
</evidence>
<dbReference type="InterPro" id="IPR027417">
    <property type="entry name" value="P-loop_NTPase"/>
</dbReference>
<dbReference type="InterPro" id="IPR011527">
    <property type="entry name" value="ABC1_TM_dom"/>
</dbReference>
<dbReference type="Pfam" id="PF00005">
    <property type="entry name" value="ABC_tran"/>
    <property type="match status" value="1"/>
</dbReference>
<evidence type="ECO:0000256" key="2">
    <source>
        <dbReference type="ARBA" id="ARBA00022692"/>
    </source>
</evidence>
<feature type="transmembrane region" description="Helical" evidence="8">
    <location>
        <begin position="204"/>
        <end position="231"/>
    </location>
</feature>